<dbReference type="Pfam" id="PF17648">
    <property type="entry name" value="Luciferase"/>
    <property type="match status" value="1"/>
</dbReference>
<accession>A0A0G2FGK1</accession>
<reference evidence="2 3" key="2">
    <citation type="submission" date="2015-05" db="EMBL/GenBank/DDBJ databases">
        <authorList>
            <person name="Morales-Cruz A."/>
            <person name="Amrine K.C."/>
            <person name="Cantu D."/>
        </authorList>
    </citation>
    <scope>NUCLEOTIDE SEQUENCE [LARGE SCALE GENOMIC DNA]</scope>
    <source>
        <strain evidence="2">DA912</strain>
    </source>
</reference>
<dbReference type="InterPro" id="IPR048273">
    <property type="entry name" value="Luciferase"/>
</dbReference>
<keyword evidence="3" id="KW-1185">Reference proteome</keyword>
<dbReference type="InterPro" id="IPR001969">
    <property type="entry name" value="Aspartic_peptidase_AS"/>
</dbReference>
<comment type="caution">
    <text evidence="2">The sequence shown here is derived from an EMBL/GenBank/DDBJ whole genome shotgun (WGS) entry which is preliminary data.</text>
</comment>
<proteinExistence type="predicted"/>
<dbReference type="PANTHER" id="PTHR38695">
    <property type="entry name" value="AMINO ACID PERMEASE_ SLC12A DOMAIN-CONTAINING PROTEIN"/>
    <property type="match status" value="1"/>
</dbReference>
<dbReference type="Gene3D" id="2.60.120.200">
    <property type="match status" value="1"/>
</dbReference>
<reference evidence="2 3" key="1">
    <citation type="submission" date="2015-05" db="EMBL/GenBank/DDBJ databases">
        <title>Distinctive expansion of gene families associated with plant cell wall degradation and secondary metabolism in the genomes of grapevine trunk pathogens.</title>
        <authorList>
            <person name="Lawrence D.P."/>
            <person name="Travadon R."/>
            <person name="Rolshausen P.E."/>
            <person name="Baumgartner K."/>
        </authorList>
    </citation>
    <scope>NUCLEOTIDE SEQUENCE [LARGE SCALE GENOMIC DNA]</scope>
    <source>
        <strain evidence="2">DA912</strain>
    </source>
</reference>
<protein>
    <submittedName>
        <fullName evidence="2">Putative xylosidase glycosyl</fullName>
    </submittedName>
</protein>
<feature type="domain" description="Luciferase" evidence="1">
    <location>
        <begin position="537"/>
        <end position="622"/>
    </location>
</feature>
<dbReference type="STRING" id="1214573.A0A0G2FGK1"/>
<gene>
    <name evidence="2" type="ORF">UCDDA912_g06771</name>
</gene>
<dbReference type="EMBL" id="LCUC01000250">
    <property type="protein sequence ID" value="KKY33256.1"/>
    <property type="molecule type" value="Genomic_DNA"/>
</dbReference>
<dbReference type="GO" id="GO:0006508">
    <property type="term" value="P:proteolysis"/>
    <property type="evidence" value="ECO:0007669"/>
    <property type="project" value="InterPro"/>
</dbReference>
<name>A0A0G2FGK1_9PEZI</name>
<organism evidence="2 3">
    <name type="scientific">Diaporthe ampelina</name>
    <dbReference type="NCBI Taxonomy" id="1214573"/>
    <lineage>
        <taxon>Eukaryota</taxon>
        <taxon>Fungi</taxon>
        <taxon>Dikarya</taxon>
        <taxon>Ascomycota</taxon>
        <taxon>Pezizomycotina</taxon>
        <taxon>Sordariomycetes</taxon>
        <taxon>Sordariomycetidae</taxon>
        <taxon>Diaporthales</taxon>
        <taxon>Diaporthaceae</taxon>
        <taxon>Diaporthe</taxon>
    </lineage>
</organism>
<sequence>MHVLCQVDSIRKLSNSFSAGLLLDTGSSAIVLKDSRAETSPNPVLYKDYPDNDVSVGPDAAFFFSASTLRYHESNGLWYWIGYTNFWVTWVFTAKPVEDPSTNIANFGGRKCFNVLGQANASQLSADGFSAVKTEQVLQVSDVSTESLGAPVAWGADGYPEFVKGANGGWSSSYPPPLPLPLPRQPLYNWTRAPDVARFEVSNRVTHRIHGEFPRGSVEIGLSGAAADGDRFRLTALRDQTAYVGIHRTGSAYTLVAVQNITIDEWSGDAVARARTSSLAAPPGWTRHANFSYSSSTYPQHIRKQRTHGDLITMSHLMENMVFGVWEVIKSLITSHMADTLKTVWHDVTDEVWGDLMHRNSVISYLIDNTIMEVWCDFVDKALCPWYHPLGSLRQVLSPVVIFFWGILGGGTPSTFAGWFRTKYLLFFCRVFLRVDVLSNPFLDPMTEPYRGRLFDLAPREGGRPAILGLAPQRQGDQKAAPDTEAAMVAILERKAAENPTALVMERSLVEGHLRSLKRRLPAGLAPATPGTVAEWGGEVSHVHKLDSSAHVVLHPADCAEVIQKGWAERHPLGCAAENPVWVFWHHTICRKRLPLPHNIVLVYAPRDEAEMAMFERIVDAAAWFHTLPAPAEEA</sequence>
<dbReference type="AlphaFoldDB" id="A0A0G2FGK1"/>
<evidence type="ECO:0000313" key="3">
    <source>
        <dbReference type="Proteomes" id="UP000034680"/>
    </source>
</evidence>
<dbReference type="Proteomes" id="UP000034680">
    <property type="component" value="Unassembled WGS sequence"/>
</dbReference>
<evidence type="ECO:0000313" key="2">
    <source>
        <dbReference type="EMBL" id="KKY33256.1"/>
    </source>
</evidence>
<evidence type="ECO:0000259" key="1">
    <source>
        <dbReference type="Pfam" id="PF17648"/>
    </source>
</evidence>
<dbReference type="InterPro" id="IPR040841">
    <property type="entry name" value="Luciferase_dom"/>
</dbReference>
<dbReference type="GO" id="GO:0004190">
    <property type="term" value="F:aspartic-type endopeptidase activity"/>
    <property type="evidence" value="ECO:0007669"/>
    <property type="project" value="InterPro"/>
</dbReference>
<dbReference type="OrthoDB" id="5358398at2759"/>
<dbReference type="PANTHER" id="PTHR38695:SF1">
    <property type="entry name" value="AMINO ACID PERMEASE_ SLC12A DOMAIN-CONTAINING PROTEIN"/>
    <property type="match status" value="1"/>
</dbReference>
<dbReference type="PROSITE" id="PS00141">
    <property type="entry name" value="ASP_PROTEASE"/>
    <property type="match status" value="1"/>
</dbReference>